<dbReference type="PANTHER" id="PTHR22870:SF408">
    <property type="entry name" value="OS09G0560450 PROTEIN"/>
    <property type="match status" value="1"/>
</dbReference>
<feature type="compositionally biased region" description="Acidic residues" evidence="3">
    <location>
        <begin position="853"/>
        <end position="877"/>
    </location>
</feature>
<feature type="compositionally biased region" description="Polar residues" evidence="3">
    <location>
        <begin position="1015"/>
        <end position="1024"/>
    </location>
</feature>
<feature type="region of interest" description="Disordered" evidence="3">
    <location>
        <begin position="1313"/>
        <end position="1373"/>
    </location>
</feature>
<feature type="compositionally biased region" description="Basic residues" evidence="3">
    <location>
        <begin position="1338"/>
        <end position="1349"/>
    </location>
</feature>
<feature type="compositionally biased region" description="Basic and acidic residues" evidence="3">
    <location>
        <begin position="1547"/>
        <end position="1582"/>
    </location>
</feature>
<evidence type="ECO:0000256" key="3">
    <source>
        <dbReference type="SAM" id="MobiDB-lite"/>
    </source>
</evidence>
<feature type="compositionally biased region" description="Low complexity" evidence="3">
    <location>
        <begin position="840"/>
        <end position="850"/>
    </location>
</feature>
<feature type="compositionally biased region" description="Low complexity" evidence="3">
    <location>
        <begin position="1073"/>
        <end position="1085"/>
    </location>
</feature>
<gene>
    <name evidence="4" type="ORF">ACA1_367970</name>
</gene>
<feature type="region of interest" description="Disordered" evidence="3">
    <location>
        <begin position="1"/>
        <end position="44"/>
    </location>
</feature>
<feature type="compositionally biased region" description="Basic and acidic residues" evidence="3">
    <location>
        <begin position="1504"/>
        <end position="1534"/>
    </location>
</feature>
<feature type="compositionally biased region" description="Basic residues" evidence="3">
    <location>
        <begin position="912"/>
        <end position="928"/>
    </location>
</feature>
<feature type="region of interest" description="Disordered" evidence="3">
    <location>
        <begin position="528"/>
        <end position="1246"/>
    </location>
</feature>
<dbReference type="Gene3D" id="2.130.10.30">
    <property type="entry name" value="Regulator of chromosome condensation 1/beta-lactamase-inhibitor protein II"/>
    <property type="match status" value="2"/>
</dbReference>
<feature type="compositionally biased region" description="Basic and acidic residues" evidence="3">
    <location>
        <begin position="999"/>
        <end position="1009"/>
    </location>
</feature>
<dbReference type="Proteomes" id="UP000011083">
    <property type="component" value="Unassembled WGS sequence"/>
</dbReference>
<feature type="compositionally biased region" description="Basic and acidic residues" evidence="3">
    <location>
        <begin position="822"/>
        <end position="832"/>
    </location>
</feature>
<feature type="compositionally biased region" description="Basic and acidic residues" evidence="3">
    <location>
        <begin position="614"/>
        <end position="630"/>
    </location>
</feature>
<feature type="compositionally biased region" description="Basic residues" evidence="3">
    <location>
        <begin position="1535"/>
        <end position="1546"/>
    </location>
</feature>
<feature type="compositionally biased region" description="Basic and acidic residues" evidence="3">
    <location>
        <begin position="756"/>
        <end position="769"/>
    </location>
</feature>
<dbReference type="InterPro" id="IPR051210">
    <property type="entry name" value="Ub_ligase/GEF_domain"/>
</dbReference>
<evidence type="ECO:0000313" key="5">
    <source>
        <dbReference type="Proteomes" id="UP000011083"/>
    </source>
</evidence>
<name>L8GYU4_ACACF</name>
<feature type="compositionally biased region" description="Low complexity" evidence="3">
    <location>
        <begin position="1320"/>
        <end position="1333"/>
    </location>
</feature>
<feature type="compositionally biased region" description="Acidic residues" evidence="3">
    <location>
        <begin position="720"/>
        <end position="741"/>
    </location>
</feature>
<dbReference type="KEGG" id="acan:ACA1_367970"/>
<feature type="compositionally biased region" description="Basic and acidic residues" evidence="3">
    <location>
        <begin position="936"/>
        <end position="950"/>
    </location>
</feature>
<evidence type="ECO:0000256" key="2">
    <source>
        <dbReference type="PROSITE-ProRule" id="PRU00235"/>
    </source>
</evidence>
<dbReference type="PROSITE" id="PS50012">
    <property type="entry name" value="RCC1_3"/>
    <property type="match status" value="3"/>
</dbReference>
<feature type="region of interest" description="Disordered" evidence="3">
    <location>
        <begin position="1401"/>
        <end position="1610"/>
    </location>
</feature>
<feature type="compositionally biased region" description="Basic and acidic residues" evidence="3">
    <location>
        <begin position="1462"/>
        <end position="1473"/>
    </location>
</feature>
<keyword evidence="1" id="KW-0677">Repeat</keyword>
<dbReference type="GeneID" id="14918997"/>
<accession>L8GYU4</accession>
<dbReference type="RefSeq" id="XP_004340117.1">
    <property type="nucleotide sequence ID" value="XM_004340069.1"/>
</dbReference>
<feature type="compositionally biased region" description="Low complexity" evidence="3">
    <location>
        <begin position="603"/>
        <end position="613"/>
    </location>
</feature>
<dbReference type="SUPFAM" id="SSF50985">
    <property type="entry name" value="RCC1/BLIP-II"/>
    <property type="match status" value="1"/>
</dbReference>
<feature type="compositionally biased region" description="Pro residues" evidence="3">
    <location>
        <begin position="11"/>
        <end position="27"/>
    </location>
</feature>
<feature type="compositionally biased region" description="Basic and acidic residues" evidence="3">
    <location>
        <begin position="654"/>
        <end position="670"/>
    </location>
</feature>
<proteinExistence type="predicted"/>
<feature type="repeat" description="RCC1" evidence="2">
    <location>
        <begin position="195"/>
        <end position="256"/>
    </location>
</feature>
<feature type="compositionally biased region" description="Basic and acidic residues" evidence="3">
    <location>
        <begin position="1173"/>
        <end position="1192"/>
    </location>
</feature>
<protein>
    <submittedName>
        <fullName evidence="4">Regulator of chromosome condensation (RCC1) repeat domain containing protein</fullName>
    </submittedName>
</protein>
<organism evidence="4 5">
    <name type="scientific">Acanthamoeba castellanii (strain ATCC 30010 / Neff)</name>
    <dbReference type="NCBI Taxonomy" id="1257118"/>
    <lineage>
        <taxon>Eukaryota</taxon>
        <taxon>Amoebozoa</taxon>
        <taxon>Discosea</taxon>
        <taxon>Longamoebia</taxon>
        <taxon>Centramoebida</taxon>
        <taxon>Acanthamoebidae</taxon>
        <taxon>Acanthamoeba</taxon>
    </lineage>
</organism>
<feature type="compositionally biased region" description="Basic and acidic residues" evidence="3">
    <location>
        <begin position="779"/>
        <end position="796"/>
    </location>
</feature>
<dbReference type="Pfam" id="PF00415">
    <property type="entry name" value="RCC1"/>
    <property type="match status" value="2"/>
</dbReference>
<feature type="compositionally biased region" description="Low complexity" evidence="3">
    <location>
        <begin position="1428"/>
        <end position="1442"/>
    </location>
</feature>
<reference evidence="4 5" key="1">
    <citation type="journal article" date="2013" name="Genome Biol.">
        <title>Genome of Acanthamoeba castellanii highlights extensive lateral gene transfer and early evolution of tyrosine kinase signaling.</title>
        <authorList>
            <person name="Clarke M."/>
            <person name="Lohan A.J."/>
            <person name="Liu B."/>
            <person name="Lagkouvardos I."/>
            <person name="Roy S."/>
            <person name="Zafar N."/>
            <person name="Bertelli C."/>
            <person name="Schilde C."/>
            <person name="Kianianmomeni A."/>
            <person name="Burglin T.R."/>
            <person name="Frech C."/>
            <person name="Turcotte B."/>
            <person name="Kopec K.O."/>
            <person name="Synnott J.M."/>
            <person name="Choo C."/>
            <person name="Paponov I."/>
            <person name="Finkler A."/>
            <person name="Soon Heng Tan C."/>
            <person name="Hutchins A.P."/>
            <person name="Weinmeier T."/>
            <person name="Rattei T."/>
            <person name="Chu J.S."/>
            <person name="Gimenez G."/>
            <person name="Irimia M."/>
            <person name="Rigden D.J."/>
            <person name="Fitzpatrick D.A."/>
            <person name="Lorenzo-Morales J."/>
            <person name="Bateman A."/>
            <person name="Chiu C.H."/>
            <person name="Tang P."/>
            <person name="Hegemann P."/>
            <person name="Fromm H."/>
            <person name="Raoult D."/>
            <person name="Greub G."/>
            <person name="Miranda-Saavedra D."/>
            <person name="Chen N."/>
            <person name="Nash P."/>
            <person name="Ginger M.L."/>
            <person name="Horn M."/>
            <person name="Schaap P."/>
            <person name="Caler L."/>
            <person name="Loftus B."/>
        </authorList>
    </citation>
    <scope>NUCLEOTIDE SEQUENCE [LARGE SCALE GENOMIC DNA]</scope>
    <source>
        <strain evidence="4 5">Neff</strain>
    </source>
</reference>
<dbReference type="OMA" id="LANEMHI"/>
<feature type="repeat" description="RCC1" evidence="2">
    <location>
        <begin position="101"/>
        <end position="152"/>
    </location>
</feature>
<dbReference type="VEuPathDB" id="AmoebaDB:ACA1_367970"/>
<feature type="compositionally biased region" description="Basic residues" evidence="3">
    <location>
        <begin position="1218"/>
        <end position="1232"/>
    </location>
</feature>
<dbReference type="PRINTS" id="PR00633">
    <property type="entry name" value="RCCNDNSATION"/>
</dbReference>
<dbReference type="InterPro" id="IPR009091">
    <property type="entry name" value="RCC1/BLIP-II"/>
</dbReference>
<evidence type="ECO:0000313" key="4">
    <source>
        <dbReference type="EMBL" id="ELR18097.1"/>
    </source>
</evidence>
<dbReference type="OrthoDB" id="10256179at2759"/>
<dbReference type="EMBL" id="KB007960">
    <property type="protein sequence ID" value="ELR18097.1"/>
    <property type="molecule type" value="Genomic_DNA"/>
</dbReference>
<sequence>MDDGPTQVLPPTSPPPASEGAESPPPTTTEGGDHGLVAPPTGGLVVVPDFLSTSGLLDTRTSSEEEEGREDGGHEGFRVVYLAQGWLDAKNVHYALISDRSELYTWGSGAFGRLGHGDTNDEARPRAVEVLAKQRIRWVACGWDTTAAVTERGELYLWGSGEPIPRIVSFPGEGTLRVAKVCLGEAHAAVLSERGDVYTFGAFAHGRKTKRVAQRRQRGQKGWARDPQPRIVYNLPTGQTRNIACGSHHILALTADGKVYSWGDGSWGKLGHASETEEWLPRPIEALAVLVCSHKRSFIRGQTIVQIDAGDDHSIFLSTDGTEHQEEFGAAKRDDAAILVPSAVGGPLSSRQVVSICAGAAFTLCRTLAKEVFYFGKPDFDETLDVARSPSLLAIESYPLSAMASRAYRSMTIILPEGVEGSDGKEEKKKMEFTRIVVNDDKKAASFIQKQKESPQVRHLRSTPRRGSFPEIGQIAKVKGIWDKRGKTLGEHDVEALRQAVAHNRKKPGAGPRNKSHIVRCISDTQLGDEEMVGHNSPSDQDTSPVARADASPRKPEPTLSLRPEGSVTTDTESGIQPLAAPEEGAVSPAEDKTTGSTALPPSEEASGGAYEAKAARAEEAESEADHKGDPALGDSLGGKDHTATVLPAGEEVEAVKPLEDLRPATHEEAEPTETGLAVEPEADQEHSDGDEEDIRGETPRQRPPDATTHAEPPEKGSQGEEDTSEEGEDSATEGEDEEDIRLESPRVAVQLQASTKRDAEAEEEHALTEGEDEEDIRGEELTPRGGLEVDRKLRLEAPVVSKGENSDDDEPTDGEDEEDIRGETPRGKENAGDQLAKVSALSSSSLSRLSYDDDEEDTLTEGDDEQDIRGEDDEPLWVDVHLAAVAQMEKSTNPHHHHHHKDEDEEEERKTRKQQKKQQQKKEKRAQKQQQQQQKQEEKREPKREEGNSARRIVRNISLKLIGKSATIERDASPNRKTTAKAPSKKSHTLTASSPPRVSRERLGDANEQRAAAKTSSGGSSVSCDPAASTEGDEPGQWMAATASPVRRRSRGFLMCSGRTVEADGDCDADDGGNAAAPASSGSSNKKELRKSREKLAIRRSASCDPPQVGDETGPGGLKVVQIQHCHQEVEARRKSREVAAQDGKRASREVDSSGLAGAPRERRASNGFAEKAIERRSKELHMDELEKAAAADEAGLDDPAESTDNQASSSSSSPFKKFHTIGRAHRRRNKTLNSGAVSDSMDAVPTKQKRFSISTPFLNFSSSANRARTNFTKEAAQLAEFEKRLKNIKPGATEERAAVLKEWADFLLAQHASKQQQSDKAGAKDSPAASPSPSPKKSRFGTLRRRKKDEDKEAEKTPGSPEESGDEDIAGTIIGNEEIVLRLQSGEMIRLAYRETKRGWVEDRSSASPPEVAVSPPPSPSPPASPSGSPRTPGRSRLPRVPLFRTHSLSLNFLRGGSGSEKKSDRIERANGGDAAETGGGGKGSLSRQKSDARIGASAVDRLTRVEEEAFSEVWRREKERHLAEAEAEEQRKRKAERKQRKKQKEKEWALKGEAEESKRSSERQSVHSEDDQHSRHSESDYSSSDLKLEPAPASTTHHSAEPCEQEV</sequence>
<dbReference type="PANTHER" id="PTHR22870">
    <property type="entry name" value="REGULATOR OF CHROMOSOME CONDENSATION"/>
    <property type="match status" value="1"/>
</dbReference>
<feature type="compositionally biased region" description="Pro residues" evidence="3">
    <location>
        <begin position="1417"/>
        <end position="1427"/>
    </location>
</feature>
<dbReference type="PROSITE" id="PS00626">
    <property type="entry name" value="RCC1_2"/>
    <property type="match status" value="1"/>
</dbReference>
<feature type="repeat" description="RCC1" evidence="2">
    <location>
        <begin position="257"/>
        <end position="320"/>
    </location>
</feature>
<feature type="compositionally biased region" description="Basic and acidic residues" evidence="3">
    <location>
        <begin position="1127"/>
        <end position="1153"/>
    </location>
</feature>
<keyword evidence="5" id="KW-1185">Reference proteome</keyword>
<feature type="compositionally biased region" description="Acidic residues" evidence="3">
    <location>
        <begin position="807"/>
        <end position="821"/>
    </location>
</feature>
<evidence type="ECO:0000256" key="1">
    <source>
        <dbReference type="ARBA" id="ARBA00022737"/>
    </source>
</evidence>
<dbReference type="InterPro" id="IPR000408">
    <property type="entry name" value="Reg_chr_condens"/>
</dbReference>